<name>A0A919K7Z9_9ACTN</name>
<organism evidence="5 6">
    <name type="scientific">Paractinoplanes rishiriensis</name>
    <dbReference type="NCBI Taxonomy" id="1050105"/>
    <lineage>
        <taxon>Bacteria</taxon>
        <taxon>Bacillati</taxon>
        <taxon>Actinomycetota</taxon>
        <taxon>Actinomycetes</taxon>
        <taxon>Micromonosporales</taxon>
        <taxon>Micromonosporaceae</taxon>
        <taxon>Paractinoplanes</taxon>
    </lineage>
</organism>
<proteinExistence type="predicted"/>
<dbReference type="AlphaFoldDB" id="A0A919K7Z9"/>
<evidence type="ECO:0000256" key="1">
    <source>
        <dbReference type="ARBA" id="ARBA00023122"/>
    </source>
</evidence>
<feature type="domain" description="CBS" evidence="4">
    <location>
        <begin position="90"/>
        <end position="147"/>
    </location>
</feature>
<evidence type="ECO:0000256" key="2">
    <source>
        <dbReference type="PROSITE-ProRule" id="PRU00703"/>
    </source>
</evidence>
<dbReference type="Pfam" id="PF04972">
    <property type="entry name" value="BON"/>
    <property type="match status" value="1"/>
</dbReference>
<dbReference type="Gene3D" id="3.10.580.10">
    <property type="entry name" value="CBS-domain"/>
    <property type="match status" value="1"/>
</dbReference>
<accession>A0A919K7Z9</accession>
<evidence type="ECO:0008006" key="7">
    <source>
        <dbReference type="Google" id="ProtNLM"/>
    </source>
</evidence>
<feature type="domain" description="CBS" evidence="4">
    <location>
        <begin position="10"/>
        <end position="67"/>
    </location>
</feature>
<dbReference type="InterPro" id="IPR007055">
    <property type="entry name" value="BON_dom"/>
</dbReference>
<keyword evidence="6" id="KW-1185">Reference proteome</keyword>
<evidence type="ECO:0000259" key="3">
    <source>
        <dbReference type="PROSITE" id="PS50914"/>
    </source>
</evidence>
<dbReference type="Gene3D" id="3.30.1340.30">
    <property type="match status" value="1"/>
</dbReference>
<sequence>MRQSTVRDVMTGEVLTVAYETPPADVITAMTSYDVSAVAVVDRDDQVVGVVTRTDVLSNIDLRAPDRHSRLPWRRPIEGPAWTVHSAGQMMSAPAMTVEPDATLAEAGRLMLRQGVNRLLVVGPGRRLLGIVTAGDLLKIHQRSDEVIRAGVREVLATLPVRDLALGVYDGVTTVAGTVPDARTATLVQRLVRDVPGVTAVRNEVTVKAAAPVAAGRIFQTAAK</sequence>
<protein>
    <recommendedName>
        <fullName evidence="7">CBS domain-containing protein</fullName>
    </recommendedName>
</protein>
<dbReference type="PROSITE" id="PS50914">
    <property type="entry name" value="BON"/>
    <property type="match status" value="1"/>
</dbReference>
<dbReference type="PANTHER" id="PTHR43080">
    <property type="entry name" value="CBS DOMAIN-CONTAINING PROTEIN CBSX3, MITOCHONDRIAL"/>
    <property type="match status" value="1"/>
</dbReference>
<dbReference type="EMBL" id="BOMV01000097">
    <property type="protein sequence ID" value="GIF01043.1"/>
    <property type="molecule type" value="Genomic_DNA"/>
</dbReference>
<dbReference type="Proteomes" id="UP000636960">
    <property type="component" value="Unassembled WGS sequence"/>
</dbReference>
<keyword evidence="1 2" id="KW-0129">CBS domain</keyword>
<dbReference type="SMART" id="SM00116">
    <property type="entry name" value="CBS"/>
    <property type="match status" value="2"/>
</dbReference>
<evidence type="ECO:0000313" key="5">
    <source>
        <dbReference type="EMBL" id="GIF01043.1"/>
    </source>
</evidence>
<evidence type="ECO:0000313" key="6">
    <source>
        <dbReference type="Proteomes" id="UP000636960"/>
    </source>
</evidence>
<dbReference type="InterPro" id="IPR051257">
    <property type="entry name" value="Diverse_CBS-Domain"/>
</dbReference>
<reference evidence="5" key="1">
    <citation type="submission" date="2021-01" db="EMBL/GenBank/DDBJ databases">
        <title>Whole genome shotgun sequence of Actinoplanes rishiriensis NBRC 108556.</title>
        <authorList>
            <person name="Komaki H."/>
            <person name="Tamura T."/>
        </authorList>
    </citation>
    <scope>NUCLEOTIDE SEQUENCE</scope>
    <source>
        <strain evidence="5">NBRC 108556</strain>
    </source>
</reference>
<feature type="domain" description="BON" evidence="3">
    <location>
        <begin position="140"/>
        <end position="209"/>
    </location>
</feature>
<dbReference type="InterPro" id="IPR046342">
    <property type="entry name" value="CBS_dom_sf"/>
</dbReference>
<dbReference type="InterPro" id="IPR000644">
    <property type="entry name" value="CBS_dom"/>
</dbReference>
<dbReference type="PROSITE" id="PS51371">
    <property type="entry name" value="CBS"/>
    <property type="match status" value="2"/>
</dbReference>
<gene>
    <name evidence="5" type="ORF">Ari01nite_85070</name>
</gene>
<dbReference type="PANTHER" id="PTHR43080:SF2">
    <property type="entry name" value="CBS DOMAIN-CONTAINING PROTEIN"/>
    <property type="match status" value="1"/>
</dbReference>
<comment type="caution">
    <text evidence="5">The sequence shown here is derived from an EMBL/GenBank/DDBJ whole genome shotgun (WGS) entry which is preliminary data.</text>
</comment>
<evidence type="ECO:0000259" key="4">
    <source>
        <dbReference type="PROSITE" id="PS51371"/>
    </source>
</evidence>
<dbReference type="SUPFAM" id="SSF54631">
    <property type="entry name" value="CBS-domain pair"/>
    <property type="match status" value="1"/>
</dbReference>
<dbReference type="Pfam" id="PF00571">
    <property type="entry name" value="CBS"/>
    <property type="match status" value="2"/>
</dbReference>
<dbReference type="RefSeq" id="WP_203789444.1">
    <property type="nucleotide sequence ID" value="NZ_BOMV01000097.1"/>
</dbReference>